<protein>
    <submittedName>
        <fullName evidence="2">Uncharacterized protein</fullName>
    </submittedName>
</protein>
<dbReference type="RefSeq" id="WP_131961216.1">
    <property type="nucleotide sequence ID" value="NZ_SMFL01000012.1"/>
</dbReference>
<dbReference type="Proteomes" id="UP000294850">
    <property type="component" value="Unassembled WGS sequence"/>
</dbReference>
<comment type="caution">
    <text evidence="2">The sequence shown here is derived from an EMBL/GenBank/DDBJ whole genome shotgun (WGS) entry which is preliminary data.</text>
</comment>
<dbReference type="EMBL" id="SMFL01000012">
    <property type="protein sequence ID" value="TDE11369.1"/>
    <property type="molecule type" value="Genomic_DNA"/>
</dbReference>
<proteinExistence type="predicted"/>
<evidence type="ECO:0000313" key="2">
    <source>
        <dbReference type="EMBL" id="TDE11369.1"/>
    </source>
</evidence>
<sequence>MKTIRKLFFDILLLIFISNLPFVSDILTMFFCGLVAPPFCFTTRDAQFSDCGGINSIKESAQYKFYKQKYPKADHTLYRYNREREWRYFFMWRFFLMDPNWRAPFIDAGVKLKPG</sequence>
<keyword evidence="1" id="KW-1133">Transmembrane helix</keyword>
<accession>A0A4R5DCD8</accession>
<keyword evidence="1" id="KW-0472">Membrane</keyword>
<dbReference type="AlphaFoldDB" id="A0A4R5DCD8"/>
<keyword evidence="3" id="KW-1185">Reference proteome</keyword>
<feature type="transmembrane region" description="Helical" evidence="1">
    <location>
        <begin position="12"/>
        <end position="36"/>
    </location>
</feature>
<organism evidence="2 3">
    <name type="scientific">Dyadobacter psychrotolerans</name>
    <dbReference type="NCBI Taxonomy" id="2541721"/>
    <lineage>
        <taxon>Bacteria</taxon>
        <taxon>Pseudomonadati</taxon>
        <taxon>Bacteroidota</taxon>
        <taxon>Cytophagia</taxon>
        <taxon>Cytophagales</taxon>
        <taxon>Spirosomataceae</taxon>
        <taxon>Dyadobacter</taxon>
    </lineage>
</organism>
<reference evidence="2 3" key="1">
    <citation type="submission" date="2019-03" db="EMBL/GenBank/DDBJ databases">
        <title>Dyadobacter AR-3-6 sp. nov., isolated from arctic soil.</title>
        <authorList>
            <person name="Chaudhary D.K."/>
        </authorList>
    </citation>
    <scope>NUCLEOTIDE SEQUENCE [LARGE SCALE GENOMIC DNA]</scope>
    <source>
        <strain evidence="2 3">AR-3-6</strain>
    </source>
</reference>
<evidence type="ECO:0000313" key="3">
    <source>
        <dbReference type="Proteomes" id="UP000294850"/>
    </source>
</evidence>
<name>A0A4R5DCD8_9BACT</name>
<gene>
    <name evidence="2" type="ORF">E0F88_26020</name>
</gene>
<evidence type="ECO:0000256" key="1">
    <source>
        <dbReference type="SAM" id="Phobius"/>
    </source>
</evidence>
<keyword evidence="1" id="KW-0812">Transmembrane</keyword>